<evidence type="ECO:0000256" key="5">
    <source>
        <dbReference type="ARBA" id="ARBA00023054"/>
    </source>
</evidence>
<evidence type="ECO:0000256" key="3">
    <source>
        <dbReference type="ARBA" id="ARBA00022490"/>
    </source>
</evidence>
<keyword evidence="6" id="KW-0206">Cytoskeleton</keyword>
<dbReference type="EMBL" id="JADFTS010000002">
    <property type="protein sequence ID" value="KAF9620628.1"/>
    <property type="molecule type" value="Genomic_DNA"/>
</dbReference>
<dbReference type="SUPFAM" id="SSF81606">
    <property type="entry name" value="PP2C-like"/>
    <property type="match status" value="1"/>
</dbReference>
<dbReference type="GO" id="GO:0004722">
    <property type="term" value="F:protein serine/threonine phosphatase activity"/>
    <property type="evidence" value="ECO:0007669"/>
    <property type="project" value="InterPro"/>
</dbReference>
<protein>
    <recommendedName>
        <fullName evidence="7">PPM-type phosphatase domain-containing protein</fullName>
    </recommendedName>
</protein>
<evidence type="ECO:0000256" key="4">
    <source>
        <dbReference type="ARBA" id="ARBA00022701"/>
    </source>
</evidence>
<dbReference type="PANTHER" id="PTHR47992">
    <property type="entry name" value="PROTEIN PHOSPHATASE"/>
    <property type="match status" value="1"/>
</dbReference>
<dbReference type="InterPro" id="IPR009768">
    <property type="entry name" value="MAP70"/>
</dbReference>
<dbReference type="Gene3D" id="3.60.40.10">
    <property type="entry name" value="PPM-type phosphatase domain"/>
    <property type="match status" value="1"/>
</dbReference>
<evidence type="ECO:0000256" key="6">
    <source>
        <dbReference type="ARBA" id="ARBA00023212"/>
    </source>
</evidence>
<name>A0A835IPT3_9MAGN</name>
<evidence type="ECO:0000259" key="7">
    <source>
        <dbReference type="PROSITE" id="PS51746"/>
    </source>
</evidence>
<evidence type="ECO:0000313" key="9">
    <source>
        <dbReference type="Proteomes" id="UP000631114"/>
    </source>
</evidence>
<feature type="domain" description="PPM-type phosphatase" evidence="7">
    <location>
        <begin position="1"/>
        <end position="190"/>
    </location>
</feature>
<keyword evidence="9" id="KW-1185">Reference proteome</keyword>
<sequence length="190" mass="21044">MLAKKVESTITKAMDVETKKMRLEVAAMEKKVASIRVEKDDEKRAIRLGSLKRPTNSSHLLPVRGKYRPPRMKLSKEAIALSPKLKTKMAKQPDRPDEMEGVEAAGGRVINWNGYRVLGMLATSRSIEISVTEHTEKDEFVILASDGLWDAMSNEMACQVVRRCLNSQIGRTFANSTKGSDAAEAAVLAK</sequence>
<dbReference type="Pfam" id="PF00481">
    <property type="entry name" value="PP2C"/>
    <property type="match status" value="1"/>
</dbReference>
<comment type="caution">
    <text evidence="8">The sequence shown here is derived from an EMBL/GenBank/DDBJ whole genome shotgun (WGS) entry which is preliminary data.</text>
</comment>
<comment type="subcellular location">
    <subcellularLocation>
        <location evidence="1">Cytoplasm</location>
        <location evidence="1">Cytoskeleton</location>
    </subcellularLocation>
</comment>
<dbReference type="PROSITE" id="PS51746">
    <property type="entry name" value="PPM_2"/>
    <property type="match status" value="1"/>
</dbReference>
<dbReference type="GO" id="GO:0008017">
    <property type="term" value="F:microtubule binding"/>
    <property type="evidence" value="ECO:0007669"/>
    <property type="project" value="InterPro"/>
</dbReference>
<dbReference type="AlphaFoldDB" id="A0A835IPT3"/>
<evidence type="ECO:0000256" key="1">
    <source>
        <dbReference type="ARBA" id="ARBA00004245"/>
    </source>
</evidence>
<evidence type="ECO:0000313" key="8">
    <source>
        <dbReference type="EMBL" id="KAF9620628.1"/>
    </source>
</evidence>
<comment type="similarity">
    <text evidence="2">Belongs to the MAP70 family.</text>
</comment>
<dbReference type="CDD" id="cd00143">
    <property type="entry name" value="PP2Cc"/>
    <property type="match status" value="1"/>
</dbReference>
<dbReference type="Proteomes" id="UP000631114">
    <property type="component" value="Unassembled WGS sequence"/>
</dbReference>
<accession>A0A835IPT3</accession>
<dbReference type="Pfam" id="PF07058">
    <property type="entry name" value="MAP70"/>
    <property type="match status" value="1"/>
</dbReference>
<dbReference type="GO" id="GO:0005874">
    <property type="term" value="C:microtubule"/>
    <property type="evidence" value="ECO:0007669"/>
    <property type="project" value="UniProtKB-KW"/>
</dbReference>
<dbReference type="InterPro" id="IPR015655">
    <property type="entry name" value="PP2C"/>
</dbReference>
<keyword evidence="4" id="KW-0493">Microtubule</keyword>
<proteinExistence type="inferred from homology"/>
<evidence type="ECO:0000256" key="2">
    <source>
        <dbReference type="ARBA" id="ARBA00008825"/>
    </source>
</evidence>
<reference evidence="8 9" key="1">
    <citation type="submission" date="2020-10" db="EMBL/GenBank/DDBJ databases">
        <title>The Coptis chinensis genome and diversification of protoberbering-type alkaloids.</title>
        <authorList>
            <person name="Wang B."/>
            <person name="Shu S."/>
            <person name="Song C."/>
            <person name="Liu Y."/>
        </authorList>
    </citation>
    <scope>NUCLEOTIDE SEQUENCE [LARGE SCALE GENOMIC DNA]</scope>
    <source>
        <strain evidence="8">HL-2020</strain>
        <tissue evidence="8">Leaf</tissue>
    </source>
</reference>
<gene>
    <name evidence="8" type="ORF">IFM89_013654</name>
</gene>
<dbReference type="OrthoDB" id="10264738at2759"/>
<dbReference type="GO" id="GO:0007010">
    <property type="term" value="P:cytoskeleton organization"/>
    <property type="evidence" value="ECO:0007669"/>
    <property type="project" value="InterPro"/>
</dbReference>
<dbReference type="InterPro" id="IPR001932">
    <property type="entry name" value="PPM-type_phosphatase-like_dom"/>
</dbReference>
<keyword evidence="5" id="KW-0175">Coiled coil</keyword>
<organism evidence="8 9">
    <name type="scientific">Coptis chinensis</name>
    <dbReference type="NCBI Taxonomy" id="261450"/>
    <lineage>
        <taxon>Eukaryota</taxon>
        <taxon>Viridiplantae</taxon>
        <taxon>Streptophyta</taxon>
        <taxon>Embryophyta</taxon>
        <taxon>Tracheophyta</taxon>
        <taxon>Spermatophyta</taxon>
        <taxon>Magnoliopsida</taxon>
        <taxon>Ranunculales</taxon>
        <taxon>Ranunculaceae</taxon>
        <taxon>Coptidoideae</taxon>
        <taxon>Coptis</taxon>
    </lineage>
</organism>
<dbReference type="InterPro" id="IPR036457">
    <property type="entry name" value="PPM-type-like_dom_sf"/>
</dbReference>
<keyword evidence="3" id="KW-0963">Cytoplasm</keyword>